<evidence type="ECO:0000256" key="4">
    <source>
        <dbReference type="ARBA" id="ARBA00023004"/>
    </source>
</evidence>
<dbReference type="PANTHER" id="PTHR23426">
    <property type="entry name" value="FERREDOXIN/ADRENODOXIN"/>
    <property type="match status" value="1"/>
</dbReference>
<dbReference type="AlphaFoldDB" id="A0A561SZW1"/>
<reference evidence="8 9" key="1">
    <citation type="submission" date="2019-06" db="EMBL/GenBank/DDBJ databases">
        <title>Sequencing the genomes of 1000 actinobacteria strains.</title>
        <authorList>
            <person name="Klenk H.-P."/>
        </authorList>
    </citation>
    <scope>NUCLEOTIDE SEQUENCE [LARGE SCALE GENOMIC DNA]</scope>
    <source>
        <strain evidence="8 9">DSM 45671</strain>
    </source>
</reference>
<keyword evidence="4" id="KW-0408">Iron</keyword>
<dbReference type="SUPFAM" id="SSF54292">
    <property type="entry name" value="2Fe-2S ferredoxin-like"/>
    <property type="match status" value="1"/>
</dbReference>
<keyword evidence="2" id="KW-0001">2Fe-2S</keyword>
<dbReference type="Gene3D" id="3.10.20.30">
    <property type="match status" value="1"/>
</dbReference>
<comment type="caution">
    <text evidence="8">The sequence shown here is derived from an EMBL/GenBank/DDBJ whole genome shotgun (WGS) entry which is preliminary data.</text>
</comment>
<proteinExistence type="inferred from homology"/>
<dbReference type="InterPro" id="IPR001055">
    <property type="entry name" value="Adrenodoxin-like"/>
</dbReference>
<organism evidence="8 9">
    <name type="scientific">Pseudonocardia hierapolitana</name>
    <dbReference type="NCBI Taxonomy" id="1128676"/>
    <lineage>
        <taxon>Bacteria</taxon>
        <taxon>Bacillati</taxon>
        <taxon>Actinomycetota</taxon>
        <taxon>Actinomycetes</taxon>
        <taxon>Pseudonocardiales</taxon>
        <taxon>Pseudonocardiaceae</taxon>
        <taxon>Pseudonocardia</taxon>
    </lineage>
</organism>
<dbReference type="OrthoDB" id="9799640at2"/>
<dbReference type="InterPro" id="IPR012675">
    <property type="entry name" value="Beta-grasp_dom_sf"/>
</dbReference>
<evidence type="ECO:0000256" key="2">
    <source>
        <dbReference type="ARBA" id="ARBA00022714"/>
    </source>
</evidence>
<feature type="domain" description="2Fe-2S ferredoxin-type" evidence="7">
    <location>
        <begin position="2"/>
        <end position="108"/>
    </location>
</feature>
<evidence type="ECO:0000256" key="3">
    <source>
        <dbReference type="ARBA" id="ARBA00022723"/>
    </source>
</evidence>
<dbReference type="PROSITE" id="PS00814">
    <property type="entry name" value="ADX"/>
    <property type="match status" value="1"/>
</dbReference>
<dbReference type="Pfam" id="PF00111">
    <property type="entry name" value="Fer2"/>
    <property type="match status" value="1"/>
</dbReference>
<comment type="cofactor">
    <cofactor evidence="6">
        <name>[2Fe-2S] cluster</name>
        <dbReference type="ChEBI" id="CHEBI:190135"/>
    </cofactor>
</comment>
<dbReference type="Proteomes" id="UP000321261">
    <property type="component" value="Unassembled WGS sequence"/>
</dbReference>
<dbReference type="PANTHER" id="PTHR23426:SF65">
    <property type="entry name" value="FERREDOXIN-2, MITOCHONDRIAL"/>
    <property type="match status" value="1"/>
</dbReference>
<dbReference type="InterPro" id="IPR018298">
    <property type="entry name" value="Adrenodoxin_Fe-S_BS"/>
</dbReference>
<dbReference type="EMBL" id="VIWU01000001">
    <property type="protein sequence ID" value="TWF80387.1"/>
    <property type="molecule type" value="Genomic_DNA"/>
</dbReference>
<dbReference type="CDD" id="cd00207">
    <property type="entry name" value="fer2"/>
    <property type="match status" value="1"/>
</dbReference>
<evidence type="ECO:0000313" key="8">
    <source>
        <dbReference type="EMBL" id="TWF80387.1"/>
    </source>
</evidence>
<dbReference type="PROSITE" id="PS51085">
    <property type="entry name" value="2FE2S_FER_2"/>
    <property type="match status" value="1"/>
</dbReference>
<name>A0A561SZW1_9PSEU</name>
<dbReference type="InterPro" id="IPR036010">
    <property type="entry name" value="2Fe-2S_ferredoxin-like_sf"/>
</dbReference>
<dbReference type="GO" id="GO:0140647">
    <property type="term" value="P:P450-containing electron transport chain"/>
    <property type="evidence" value="ECO:0007669"/>
    <property type="project" value="InterPro"/>
</dbReference>
<keyword evidence="9" id="KW-1185">Reference proteome</keyword>
<keyword evidence="5" id="KW-0411">Iron-sulfur</keyword>
<dbReference type="RefSeq" id="WP_147259069.1">
    <property type="nucleotide sequence ID" value="NZ_VIWU01000001.1"/>
</dbReference>
<keyword evidence="3" id="KW-0479">Metal-binding</keyword>
<evidence type="ECO:0000256" key="6">
    <source>
        <dbReference type="ARBA" id="ARBA00034078"/>
    </source>
</evidence>
<dbReference type="InterPro" id="IPR001041">
    <property type="entry name" value="2Fe-2S_ferredoxin-type"/>
</dbReference>
<dbReference type="GO" id="GO:0046872">
    <property type="term" value="F:metal ion binding"/>
    <property type="evidence" value="ECO:0007669"/>
    <property type="project" value="UniProtKB-KW"/>
</dbReference>
<dbReference type="GO" id="GO:0005829">
    <property type="term" value="C:cytosol"/>
    <property type="evidence" value="ECO:0007669"/>
    <property type="project" value="TreeGrafter"/>
</dbReference>
<evidence type="ECO:0000256" key="1">
    <source>
        <dbReference type="ARBA" id="ARBA00010914"/>
    </source>
</evidence>
<dbReference type="GO" id="GO:0051537">
    <property type="term" value="F:2 iron, 2 sulfur cluster binding"/>
    <property type="evidence" value="ECO:0007669"/>
    <property type="project" value="UniProtKB-KW"/>
</dbReference>
<sequence length="109" mass="11522">MPKVIFHRDGGATDVVDVDAGSNVMRAAVQNGVDGIVGECGGQAMCATCHVYVREPHLDALPAISEDEEEMLECTAAPRDERRSRLGCQLTLGAGGLEEVEVDVPATQI</sequence>
<protein>
    <submittedName>
        <fullName evidence="8">2Fe-2S ferredoxin</fullName>
    </submittedName>
</protein>
<gene>
    <name evidence="8" type="ORF">FHX44_116330</name>
</gene>
<comment type="similarity">
    <text evidence="1">Belongs to the adrenodoxin/putidaredoxin family.</text>
</comment>
<evidence type="ECO:0000259" key="7">
    <source>
        <dbReference type="PROSITE" id="PS51085"/>
    </source>
</evidence>
<accession>A0A561SZW1</accession>
<dbReference type="GO" id="GO:0009055">
    <property type="term" value="F:electron transfer activity"/>
    <property type="evidence" value="ECO:0007669"/>
    <property type="project" value="TreeGrafter"/>
</dbReference>
<evidence type="ECO:0000313" key="9">
    <source>
        <dbReference type="Proteomes" id="UP000321261"/>
    </source>
</evidence>
<evidence type="ECO:0000256" key="5">
    <source>
        <dbReference type="ARBA" id="ARBA00023014"/>
    </source>
</evidence>